<reference evidence="1 2" key="1">
    <citation type="submission" date="2023-05" db="EMBL/GenBank/DDBJ databases">
        <title>A Combination of Whole Genome Sequencing and Metagenomics Reveals Diversity of Listeria spp. in Soil Collected from the Nantahala National Forest.</title>
        <authorList>
            <person name="Wang J."/>
            <person name="Schamp C.N."/>
            <person name="Hudson L.K."/>
            <person name="Chaggar H.K."/>
            <person name="Bryan D.W."/>
            <person name="Radosevich M."/>
            <person name="Denes T.G."/>
        </authorList>
    </citation>
    <scope>NUCLEOTIDE SEQUENCE [LARGE SCALE GENOMIC DNA]</scope>
    <source>
        <strain evidence="1 2">UTK S2-0002</strain>
    </source>
</reference>
<evidence type="ECO:0000313" key="2">
    <source>
        <dbReference type="Proteomes" id="UP001252688"/>
    </source>
</evidence>
<dbReference type="EMBL" id="JASBAM010000006">
    <property type="protein sequence ID" value="MDT0115279.1"/>
    <property type="molecule type" value="Genomic_DNA"/>
</dbReference>
<sequence length="188" mass="22223">MEGVGKHVQVKSHMYRIAYWHAVSTVAKYFPNQNIKLELTKENMSYIFDPPKKLQTKTEVYSWEYIKQPFCQAEQRTRINYVLQNLGILKATYYLDESKEANSSSEQIFILDEAHGYHTYSPLPSTWELINDELFLHAKKCEPIKNALDNMGKEICYFVMADLEKIEKELNYLMLYYQPLLRECLLIS</sequence>
<gene>
    <name evidence="1" type="ORF">QJV37_14175</name>
</gene>
<dbReference type="RefSeq" id="WP_311193959.1">
    <property type="nucleotide sequence ID" value="NZ_JASBAM010000006.1"/>
</dbReference>
<comment type="caution">
    <text evidence="1">The sequence shown here is derived from an EMBL/GenBank/DDBJ whole genome shotgun (WGS) entry which is preliminary data.</text>
</comment>
<name>A0ABU2IRG6_9LIST</name>
<protein>
    <submittedName>
        <fullName evidence="1">Uncharacterized protein</fullName>
    </submittedName>
</protein>
<evidence type="ECO:0000313" key="1">
    <source>
        <dbReference type="EMBL" id="MDT0115279.1"/>
    </source>
</evidence>
<dbReference type="Proteomes" id="UP001252688">
    <property type="component" value="Unassembled WGS sequence"/>
</dbReference>
<proteinExistence type="predicted"/>
<accession>A0ABU2IRG6</accession>
<organism evidence="1 2">
    <name type="scientific">Listeria cossartiae subsp. cayugensis</name>
    <dbReference type="NCBI Taxonomy" id="2713505"/>
    <lineage>
        <taxon>Bacteria</taxon>
        <taxon>Bacillati</taxon>
        <taxon>Bacillota</taxon>
        <taxon>Bacilli</taxon>
        <taxon>Bacillales</taxon>
        <taxon>Listeriaceae</taxon>
        <taxon>Listeria</taxon>
        <taxon>Listeria cossartiae</taxon>
    </lineage>
</organism>
<keyword evidence="2" id="KW-1185">Reference proteome</keyword>